<dbReference type="InterPro" id="IPR014777">
    <property type="entry name" value="4pyrrole_Mease_sub1"/>
</dbReference>
<keyword evidence="4 9" id="KW-0489">Methyltransferase</keyword>
<dbReference type="eggNOG" id="COG2243">
    <property type="taxonomic scope" value="Bacteria"/>
</dbReference>
<dbReference type="PANTHER" id="PTHR43467">
    <property type="entry name" value="COBALT-PRECORRIN-2 C(20)-METHYLTRANSFERASE"/>
    <property type="match status" value="1"/>
</dbReference>
<protein>
    <submittedName>
        <fullName evidence="9">Precorrin-2 C20-methyltransferase</fullName>
    </submittedName>
</protein>
<dbReference type="GO" id="GO:0032259">
    <property type="term" value="P:methylation"/>
    <property type="evidence" value="ECO:0007669"/>
    <property type="project" value="UniProtKB-KW"/>
</dbReference>
<dbReference type="GO" id="GO:0030788">
    <property type="term" value="F:precorrin-2 C20-methyltransferase activity"/>
    <property type="evidence" value="ECO:0007669"/>
    <property type="project" value="InterPro"/>
</dbReference>
<dbReference type="GO" id="GO:0009236">
    <property type="term" value="P:cobalamin biosynthetic process"/>
    <property type="evidence" value="ECO:0007669"/>
    <property type="project" value="UniProtKB-UniRule"/>
</dbReference>
<dbReference type="InterPro" id="IPR000878">
    <property type="entry name" value="4pyrrol_Mease"/>
</dbReference>
<dbReference type="NCBIfam" id="TIGR01467">
    <property type="entry name" value="cobI_cbiL"/>
    <property type="match status" value="1"/>
</dbReference>
<keyword evidence="6" id="KW-0949">S-adenosyl-L-methionine</keyword>
<dbReference type="Proteomes" id="UP000014975">
    <property type="component" value="Unassembled WGS sequence"/>
</dbReference>
<organism evidence="9 10">
    <name type="scientific">Alkalidesulfovibrio alkalitolerans DSM 16529</name>
    <dbReference type="NCBI Taxonomy" id="1121439"/>
    <lineage>
        <taxon>Bacteria</taxon>
        <taxon>Pseudomonadati</taxon>
        <taxon>Thermodesulfobacteriota</taxon>
        <taxon>Desulfovibrionia</taxon>
        <taxon>Desulfovibrionales</taxon>
        <taxon>Desulfovibrionaceae</taxon>
        <taxon>Alkalidesulfovibrio</taxon>
    </lineage>
</organism>
<dbReference type="EMBL" id="ATHI01000007">
    <property type="protein sequence ID" value="EPR34616.1"/>
    <property type="molecule type" value="Genomic_DNA"/>
</dbReference>
<dbReference type="InterPro" id="IPR035996">
    <property type="entry name" value="4pyrrol_Methylase_sf"/>
</dbReference>
<feature type="domain" description="Tetrapyrrole methylase" evidence="8">
    <location>
        <begin position="8"/>
        <end position="218"/>
    </location>
</feature>
<evidence type="ECO:0000256" key="5">
    <source>
        <dbReference type="ARBA" id="ARBA00022679"/>
    </source>
</evidence>
<keyword evidence="10" id="KW-1185">Reference proteome</keyword>
<evidence type="ECO:0000256" key="1">
    <source>
        <dbReference type="ARBA" id="ARBA00004953"/>
    </source>
</evidence>
<dbReference type="Gene3D" id="3.30.950.10">
    <property type="entry name" value="Methyltransferase, Cobalt-precorrin-4 Transmethylase, Domain 2"/>
    <property type="match status" value="1"/>
</dbReference>
<dbReference type="AlphaFoldDB" id="S7TD84"/>
<dbReference type="PATRIC" id="fig|1121439.3.peg.1061"/>
<dbReference type="Gene3D" id="3.40.1010.10">
    <property type="entry name" value="Cobalt-precorrin-4 Transmethylase, Domain 1"/>
    <property type="match status" value="1"/>
</dbReference>
<dbReference type="UniPathway" id="UPA00148"/>
<dbReference type="CDD" id="cd11645">
    <property type="entry name" value="Precorrin_2_C20_MT"/>
    <property type="match status" value="1"/>
</dbReference>
<evidence type="ECO:0000259" key="8">
    <source>
        <dbReference type="Pfam" id="PF00590"/>
    </source>
</evidence>
<dbReference type="PIRSF" id="PIRSF036427">
    <property type="entry name" value="Precrrn-2_mtase"/>
    <property type="match status" value="1"/>
</dbReference>
<evidence type="ECO:0000256" key="7">
    <source>
        <dbReference type="PIRNR" id="PIRNR036427"/>
    </source>
</evidence>
<dbReference type="STRING" id="1121439.dsat_2658"/>
<sequence>MTKPSGTLFAIGVGPGDPELLTLKAARLLGSVRVVFTAASPKNDQSHALTIAREHLRPDALIERLEFPMTRDEAVLQNAWRTAAMRVLTEIESGNDAAFLTLGDPMTYSTFGYLSRIVRELSPAAKIEAVPGVTSYQAAAAAALTPLVEGEESLMIVSGIAEQKRLSQVLGLADNAVVLKAYRNLPAIRKAVEGLGLGERAVIVSRLGMDGEARYQGLAQIPETLPYFSLMLLPKSRAK</sequence>
<reference evidence="9 10" key="1">
    <citation type="journal article" date="2013" name="Genome Announc.">
        <title>Draft genome sequences for three mercury-methylating, sulfate-reducing bacteria.</title>
        <authorList>
            <person name="Brown S.D."/>
            <person name="Hurt R.A.Jr."/>
            <person name="Gilmour C.C."/>
            <person name="Elias D.A."/>
        </authorList>
    </citation>
    <scope>NUCLEOTIDE SEQUENCE [LARGE SCALE GENOMIC DNA]</scope>
    <source>
        <strain evidence="9 10">DSM 16529</strain>
    </source>
</reference>
<evidence type="ECO:0000256" key="2">
    <source>
        <dbReference type="ARBA" id="ARBA00005879"/>
    </source>
</evidence>
<comment type="pathway">
    <text evidence="1">Cofactor biosynthesis; adenosylcobalamin biosynthesis.</text>
</comment>
<dbReference type="RefSeq" id="WP_020886543.1">
    <property type="nucleotide sequence ID" value="NZ_ATHI01000007.1"/>
</dbReference>
<dbReference type="SUPFAM" id="SSF53790">
    <property type="entry name" value="Tetrapyrrole methylase"/>
    <property type="match status" value="1"/>
</dbReference>
<gene>
    <name evidence="9" type="ORF">dsat_2658</name>
</gene>
<dbReference type="InterPro" id="IPR012382">
    <property type="entry name" value="CobI/CbiL"/>
</dbReference>
<dbReference type="PANTHER" id="PTHR43467:SF2">
    <property type="entry name" value="COBALT-PRECORRIN-2 C(20)-METHYLTRANSFERASE"/>
    <property type="match status" value="1"/>
</dbReference>
<evidence type="ECO:0000256" key="4">
    <source>
        <dbReference type="ARBA" id="ARBA00022603"/>
    </source>
</evidence>
<accession>S7TD84</accession>
<name>S7TD84_9BACT</name>
<dbReference type="InterPro" id="IPR006364">
    <property type="entry name" value="CobI/CbiL/CobIJ_dom"/>
</dbReference>
<evidence type="ECO:0000256" key="6">
    <source>
        <dbReference type="ARBA" id="ARBA00022691"/>
    </source>
</evidence>
<dbReference type="Pfam" id="PF00590">
    <property type="entry name" value="TP_methylase"/>
    <property type="match status" value="1"/>
</dbReference>
<comment type="caution">
    <text evidence="9">The sequence shown here is derived from an EMBL/GenBank/DDBJ whole genome shotgun (WGS) entry which is preliminary data.</text>
</comment>
<evidence type="ECO:0000313" key="10">
    <source>
        <dbReference type="Proteomes" id="UP000014975"/>
    </source>
</evidence>
<keyword evidence="5 9" id="KW-0808">Transferase</keyword>
<evidence type="ECO:0000256" key="3">
    <source>
        <dbReference type="ARBA" id="ARBA00022573"/>
    </source>
</evidence>
<dbReference type="InterPro" id="IPR014776">
    <property type="entry name" value="4pyrrole_Mease_sub2"/>
</dbReference>
<comment type="similarity">
    <text evidence="2 7">Belongs to the precorrin methyltransferase family.</text>
</comment>
<dbReference type="OrthoDB" id="9804789at2"/>
<keyword evidence="3" id="KW-0169">Cobalamin biosynthesis</keyword>
<proteinExistence type="inferred from homology"/>
<evidence type="ECO:0000313" key="9">
    <source>
        <dbReference type="EMBL" id="EPR34616.1"/>
    </source>
</evidence>